<dbReference type="AlphaFoldDB" id="A0A1G8BY20"/>
<evidence type="ECO:0000313" key="4">
    <source>
        <dbReference type="Proteomes" id="UP000198822"/>
    </source>
</evidence>
<feature type="transmembrane region" description="Helical" evidence="2">
    <location>
        <begin position="12"/>
        <end position="35"/>
    </location>
</feature>
<reference evidence="4" key="1">
    <citation type="submission" date="2016-10" db="EMBL/GenBank/DDBJ databases">
        <authorList>
            <person name="Varghese N."/>
            <person name="Submissions S."/>
        </authorList>
    </citation>
    <scope>NUCLEOTIDE SEQUENCE [LARGE SCALE GENOMIC DNA]</scope>
    <source>
        <strain evidence="4">DSM 22002</strain>
    </source>
</reference>
<feature type="region of interest" description="Disordered" evidence="1">
    <location>
        <begin position="43"/>
        <end position="79"/>
    </location>
</feature>
<evidence type="ECO:0000313" key="3">
    <source>
        <dbReference type="EMBL" id="SDH37600.1"/>
    </source>
</evidence>
<name>A0A1G8BY20_9MICO</name>
<keyword evidence="2" id="KW-1133">Transmembrane helix</keyword>
<dbReference type="RefSeq" id="WP_092503132.1">
    <property type="nucleotide sequence ID" value="NZ_LT629695.1"/>
</dbReference>
<dbReference type="OrthoDB" id="9995487at2"/>
<dbReference type="STRING" id="399736.SAMN04489720_1082"/>
<dbReference type="EMBL" id="LT629695">
    <property type="protein sequence ID" value="SDH37600.1"/>
    <property type="molecule type" value="Genomic_DNA"/>
</dbReference>
<protein>
    <recommendedName>
        <fullName evidence="5">Short C-terminal domain-containing protein</fullName>
    </recommendedName>
</protein>
<dbReference type="Proteomes" id="UP000198822">
    <property type="component" value="Chromosome I"/>
</dbReference>
<proteinExistence type="predicted"/>
<keyword evidence="2" id="KW-0472">Membrane</keyword>
<keyword evidence="4" id="KW-1185">Reference proteome</keyword>
<evidence type="ECO:0000256" key="2">
    <source>
        <dbReference type="SAM" id="Phobius"/>
    </source>
</evidence>
<gene>
    <name evidence="3" type="ORF">SAMN04489720_1082</name>
</gene>
<evidence type="ECO:0000256" key="1">
    <source>
        <dbReference type="SAM" id="MobiDB-lite"/>
    </source>
</evidence>
<sequence>MPLILVPAPGLPAWASTVIMLVVVAAGVVGIVSMIMAMRRNRDLQDGAPPLPPRPWSQPSAETPLPGPPSPVAPDDVPLEQRLSEIDDAYFSGRIDASERERARRALLGDDPDEER</sequence>
<organism evidence="3 4">
    <name type="scientific">Agrococcus jejuensis</name>
    <dbReference type="NCBI Taxonomy" id="399736"/>
    <lineage>
        <taxon>Bacteria</taxon>
        <taxon>Bacillati</taxon>
        <taxon>Actinomycetota</taxon>
        <taxon>Actinomycetes</taxon>
        <taxon>Micrococcales</taxon>
        <taxon>Microbacteriaceae</taxon>
        <taxon>Agrococcus</taxon>
    </lineage>
</organism>
<accession>A0A1G8BY20</accession>
<keyword evidence="2" id="KW-0812">Transmembrane</keyword>
<evidence type="ECO:0008006" key="5">
    <source>
        <dbReference type="Google" id="ProtNLM"/>
    </source>
</evidence>